<sequence length="337" mass="33100">MRYRRSAILATALAAAAAGAVAIAMPASAALTTSCTGTASDVTVPNDLFVPANKSCDLTNVTINGATTVRGGGNLLLTDSTLNGTLAVQDNGFVDIEHSTVTGAVKLNTAFGGYAQNSTLGGNVTATSSGFFYSIGSSMVSVNSTQGETYLESARMSKNLTTSGDVLTDVYNSVIEGTVGISGAQTGSVVCTSEIDGNTTIDGSTAADGSLVQVGASAPLTGCGFDVFASGLALTNNAAPVYVSDNVIRDNLSCTGNATAPVGSSSRIRGEATDQCAPAASGSVTPSARALTPNAAAKSVAPAASAGRDSSVLAQVKSRQGSGTSAAQQAGPAGIGS</sequence>
<dbReference type="RefSeq" id="WP_345638571.1">
    <property type="nucleotide sequence ID" value="NZ_BAABJQ010000044.1"/>
</dbReference>
<dbReference type="Proteomes" id="UP001501570">
    <property type="component" value="Unassembled WGS sequence"/>
</dbReference>
<proteinExistence type="predicted"/>
<feature type="compositionally biased region" description="Polar residues" evidence="1">
    <location>
        <begin position="317"/>
        <end position="328"/>
    </location>
</feature>
<protein>
    <submittedName>
        <fullName evidence="3">Uncharacterized protein</fullName>
    </submittedName>
</protein>
<evidence type="ECO:0000313" key="4">
    <source>
        <dbReference type="Proteomes" id="UP001501570"/>
    </source>
</evidence>
<organism evidence="3 4">
    <name type="scientific">Rugosimonospora acidiphila</name>
    <dbReference type="NCBI Taxonomy" id="556531"/>
    <lineage>
        <taxon>Bacteria</taxon>
        <taxon>Bacillati</taxon>
        <taxon>Actinomycetota</taxon>
        <taxon>Actinomycetes</taxon>
        <taxon>Micromonosporales</taxon>
        <taxon>Micromonosporaceae</taxon>
        <taxon>Rugosimonospora</taxon>
    </lineage>
</organism>
<gene>
    <name evidence="3" type="ORF">GCM10023322_78770</name>
</gene>
<keyword evidence="2" id="KW-0732">Signal</keyword>
<dbReference type="EMBL" id="BAABJQ010000044">
    <property type="protein sequence ID" value="GAA5200581.1"/>
    <property type="molecule type" value="Genomic_DNA"/>
</dbReference>
<accession>A0ABP9SQ37</accession>
<dbReference type="PROSITE" id="PS51257">
    <property type="entry name" value="PROKAR_LIPOPROTEIN"/>
    <property type="match status" value="1"/>
</dbReference>
<feature type="chain" id="PRO_5045749322" evidence="2">
    <location>
        <begin position="30"/>
        <end position="337"/>
    </location>
</feature>
<dbReference type="InterPro" id="IPR006311">
    <property type="entry name" value="TAT_signal"/>
</dbReference>
<keyword evidence="4" id="KW-1185">Reference proteome</keyword>
<evidence type="ECO:0000256" key="2">
    <source>
        <dbReference type="SAM" id="SignalP"/>
    </source>
</evidence>
<reference evidence="4" key="1">
    <citation type="journal article" date="2019" name="Int. J. Syst. Evol. Microbiol.">
        <title>The Global Catalogue of Microorganisms (GCM) 10K type strain sequencing project: providing services to taxonomists for standard genome sequencing and annotation.</title>
        <authorList>
            <consortium name="The Broad Institute Genomics Platform"/>
            <consortium name="The Broad Institute Genome Sequencing Center for Infectious Disease"/>
            <person name="Wu L."/>
            <person name="Ma J."/>
        </authorList>
    </citation>
    <scope>NUCLEOTIDE SEQUENCE [LARGE SCALE GENOMIC DNA]</scope>
    <source>
        <strain evidence="4">JCM 18304</strain>
    </source>
</reference>
<feature type="region of interest" description="Disordered" evidence="1">
    <location>
        <begin position="301"/>
        <end position="337"/>
    </location>
</feature>
<evidence type="ECO:0000256" key="1">
    <source>
        <dbReference type="SAM" id="MobiDB-lite"/>
    </source>
</evidence>
<feature type="signal peptide" evidence="2">
    <location>
        <begin position="1"/>
        <end position="29"/>
    </location>
</feature>
<name>A0ABP9SQ37_9ACTN</name>
<dbReference type="PROSITE" id="PS51318">
    <property type="entry name" value="TAT"/>
    <property type="match status" value="1"/>
</dbReference>
<evidence type="ECO:0000313" key="3">
    <source>
        <dbReference type="EMBL" id="GAA5200581.1"/>
    </source>
</evidence>
<comment type="caution">
    <text evidence="3">The sequence shown here is derived from an EMBL/GenBank/DDBJ whole genome shotgun (WGS) entry which is preliminary data.</text>
</comment>